<dbReference type="EMBL" id="VGIR01000015">
    <property type="protein sequence ID" value="MBM3330972.1"/>
    <property type="molecule type" value="Genomic_DNA"/>
</dbReference>
<feature type="signal peptide" evidence="1">
    <location>
        <begin position="1"/>
        <end position="27"/>
    </location>
</feature>
<organism evidence="2 3">
    <name type="scientific">candidate division WOR-3 bacterium</name>
    <dbReference type="NCBI Taxonomy" id="2052148"/>
    <lineage>
        <taxon>Bacteria</taxon>
        <taxon>Bacteria division WOR-3</taxon>
    </lineage>
</organism>
<gene>
    <name evidence="2" type="ORF">FJY68_03865</name>
</gene>
<proteinExistence type="predicted"/>
<evidence type="ECO:0000313" key="3">
    <source>
        <dbReference type="Proteomes" id="UP000779900"/>
    </source>
</evidence>
<accession>A0A938BSW0</accession>
<evidence type="ECO:0000313" key="2">
    <source>
        <dbReference type="EMBL" id="MBM3330972.1"/>
    </source>
</evidence>
<sequence>MKTLFLTAAIVALVAAAAWALSSPRRAEGPYTVEISDVAGAGVPTVVPEVVVRANQMPEVVVRASSLPSVASLGEAGPESWY</sequence>
<dbReference type="Proteomes" id="UP000779900">
    <property type="component" value="Unassembled WGS sequence"/>
</dbReference>
<feature type="chain" id="PRO_5036806201" description="Flp pilus assembly protein CpaB" evidence="1">
    <location>
        <begin position="28"/>
        <end position="82"/>
    </location>
</feature>
<protein>
    <recommendedName>
        <fullName evidence="4">Flp pilus assembly protein CpaB</fullName>
    </recommendedName>
</protein>
<comment type="caution">
    <text evidence="2">The sequence shown here is derived from an EMBL/GenBank/DDBJ whole genome shotgun (WGS) entry which is preliminary data.</text>
</comment>
<name>A0A938BSW0_UNCW3</name>
<reference evidence="2" key="1">
    <citation type="submission" date="2019-03" db="EMBL/GenBank/DDBJ databases">
        <title>Lake Tanganyika Metagenome-Assembled Genomes (MAGs).</title>
        <authorList>
            <person name="Tran P."/>
        </authorList>
    </citation>
    <scope>NUCLEOTIDE SEQUENCE</scope>
    <source>
        <strain evidence="2">K_DeepCast_150m_m2_040</strain>
    </source>
</reference>
<keyword evidence="1" id="KW-0732">Signal</keyword>
<evidence type="ECO:0008006" key="4">
    <source>
        <dbReference type="Google" id="ProtNLM"/>
    </source>
</evidence>
<dbReference type="AlphaFoldDB" id="A0A938BSW0"/>
<evidence type="ECO:0000256" key="1">
    <source>
        <dbReference type="SAM" id="SignalP"/>
    </source>
</evidence>